<evidence type="ECO:0000313" key="3">
    <source>
        <dbReference type="Proteomes" id="UP000483379"/>
    </source>
</evidence>
<gene>
    <name evidence="2" type="ORF">G3446_07275</name>
</gene>
<dbReference type="AlphaFoldDB" id="A0A6M0JXI6"/>
<name>A0A6M0JXI6_9GAMM</name>
<dbReference type="Proteomes" id="UP000483379">
    <property type="component" value="Unassembled WGS sequence"/>
</dbReference>
<proteinExistence type="predicted"/>
<sequence>MMIADSRTPLGVLTSRSTPVGLEADTPGAASDDEIVTIGDGTHRDYRPTPAGTPLSHLLQSQRLSGTLQAFKSRFFSKNKY</sequence>
<accession>A0A6M0JXI6</accession>
<protein>
    <submittedName>
        <fullName evidence="2">Uncharacterized protein</fullName>
    </submittedName>
</protein>
<comment type="caution">
    <text evidence="2">The sequence shown here is derived from an EMBL/GenBank/DDBJ whole genome shotgun (WGS) entry which is preliminary data.</text>
</comment>
<evidence type="ECO:0000313" key="2">
    <source>
        <dbReference type="EMBL" id="NEV61691.1"/>
    </source>
</evidence>
<keyword evidence="3" id="KW-1185">Reference proteome</keyword>
<organism evidence="2 3">
    <name type="scientific">Thiorhodococcus minor</name>
    <dbReference type="NCBI Taxonomy" id="57489"/>
    <lineage>
        <taxon>Bacteria</taxon>
        <taxon>Pseudomonadati</taxon>
        <taxon>Pseudomonadota</taxon>
        <taxon>Gammaproteobacteria</taxon>
        <taxon>Chromatiales</taxon>
        <taxon>Chromatiaceae</taxon>
        <taxon>Thiorhodococcus</taxon>
    </lineage>
</organism>
<dbReference type="EMBL" id="JAAIJQ010000016">
    <property type="protein sequence ID" value="NEV61691.1"/>
    <property type="molecule type" value="Genomic_DNA"/>
</dbReference>
<dbReference type="RefSeq" id="WP_164452167.1">
    <property type="nucleotide sequence ID" value="NZ_JAAIJQ010000016.1"/>
</dbReference>
<feature type="region of interest" description="Disordered" evidence="1">
    <location>
        <begin position="1"/>
        <end position="34"/>
    </location>
</feature>
<evidence type="ECO:0000256" key="1">
    <source>
        <dbReference type="SAM" id="MobiDB-lite"/>
    </source>
</evidence>
<reference evidence="2 3" key="1">
    <citation type="submission" date="2020-02" db="EMBL/GenBank/DDBJ databases">
        <title>Genome sequences of Thiorhodococcus mannitoliphagus and Thiorhodococcus minor, purple sulfur photosynthetic bacteria in the gammaproteobacterial family, Chromatiaceae.</title>
        <authorList>
            <person name="Aviles F.A."/>
            <person name="Meyer T.E."/>
            <person name="Kyndt J.A."/>
        </authorList>
    </citation>
    <scope>NUCLEOTIDE SEQUENCE [LARGE SCALE GENOMIC DNA]</scope>
    <source>
        <strain evidence="2 3">DSM 11518</strain>
    </source>
</reference>